<dbReference type="RefSeq" id="WP_114955831.1">
    <property type="nucleotide sequence ID" value="NZ_JBHSJF010000006.1"/>
</dbReference>
<comment type="caution">
    <text evidence="2">The sequence shown here is derived from an EMBL/GenBank/DDBJ whole genome shotgun (WGS) entry which is preliminary data.</text>
</comment>
<evidence type="ECO:0000256" key="1">
    <source>
        <dbReference type="SAM" id="Phobius"/>
    </source>
</evidence>
<reference evidence="3" key="1">
    <citation type="journal article" date="2019" name="Int. J. Syst. Evol. Microbiol.">
        <title>The Global Catalogue of Microorganisms (GCM) 10K type strain sequencing project: providing services to taxonomists for standard genome sequencing and annotation.</title>
        <authorList>
            <consortium name="The Broad Institute Genomics Platform"/>
            <consortium name="The Broad Institute Genome Sequencing Center for Infectious Disease"/>
            <person name="Wu L."/>
            <person name="Ma J."/>
        </authorList>
    </citation>
    <scope>NUCLEOTIDE SEQUENCE [LARGE SCALE GENOMIC DNA]</scope>
    <source>
        <strain evidence="3">CGMCC 1.16444</strain>
    </source>
</reference>
<keyword evidence="1" id="KW-1133">Transmembrane helix</keyword>
<feature type="transmembrane region" description="Helical" evidence="1">
    <location>
        <begin position="112"/>
        <end position="136"/>
    </location>
</feature>
<feature type="transmembrane region" description="Helical" evidence="1">
    <location>
        <begin position="16"/>
        <end position="37"/>
    </location>
</feature>
<keyword evidence="1" id="KW-0812">Transmembrane</keyword>
<dbReference type="Proteomes" id="UP001595796">
    <property type="component" value="Unassembled WGS sequence"/>
</dbReference>
<keyword evidence="1" id="KW-0472">Membrane</keyword>
<evidence type="ECO:0000313" key="2">
    <source>
        <dbReference type="EMBL" id="MFC5068254.1"/>
    </source>
</evidence>
<organism evidence="2 3">
    <name type="scientific">Flaviflagellibacter deserti</name>
    <dbReference type="NCBI Taxonomy" id="2267266"/>
    <lineage>
        <taxon>Bacteria</taxon>
        <taxon>Pseudomonadati</taxon>
        <taxon>Pseudomonadota</taxon>
        <taxon>Alphaproteobacteria</taxon>
        <taxon>Hyphomicrobiales</taxon>
        <taxon>Flaviflagellibacter</taxon>
    </lineage>
</organism>
<evidence type="ECO:0000313" key="3">
    <source>
        <dbReference type="Proteomes" id="UP001595796"/>
    </source>
</evidence>
<feature type="transmembrane region" description="Helical" evidence="1">
    <location>
        <begin position="78"/>
        <end position="100"/>
    </location>
</feature>
<feature type="transmembrane region" description="Helical" evidence="1">
    <location>
        <begin position="49"/>
        <end position="69"/>
    </location>
</feature>
<protein>
    <submittedName>
        <fullName evidence="2">Uncharacterized protein</fullName>
    </submittedName>
</protein>
<name>A0ABV9Z153_9HYPH</name>
<gene>
    <name evidence="2" type="ORF">ACFPFW_09535</name>
</gene>
<sequence>MASHVINPYAPTKRQIVVWAYFSLLVLFFFVGLVTFIHHGFQSTPRTLAFNGAILIMDLANIVGFFCFLKSWPLFRPFVWKFLASVLFVRLSMAIFAFGSNLIPWEASSEQFVSLAGLVSILFGAPLAAALAVYGFHAPHIWKRQTRAA</sequence>
<accession>A0ABV9Z153</accession>
<proteinExistence type="predicted"/>
<dbReference type="EMBL" id="JBHSJF010000006">
    <property type="protein sequence ID" value="MFC5068254.1"/>
    <property type="molecule type" value="Genomic_DNA"/>
</dbReference>
<keyword evidence="3" id="KW-1185">Reference proteome</keyword>